<dbReference type="InterPro" id="IPR035985">
    <property type="entry name" value="Ubiquitin-activating_enz"/>
</dbReference>
<organism evidence="14 15">
    <name type="scientific">Advenella kashmirensis</name>
    <dbReference type="NCBI Taxonomy" id="310575"/>
    <lineage>
        <taxon>Bacteria</taxon>
        <taxon>Pseudomonadati</taxon>
        <taxon>Pseudomonadota</taxon>
        <taxon>Betaproteobacteria</taxon>
        <taxon>Burkholderiales</taxon>
        <taxon>Alcaligenaceae</taxon>
    </lineage>
</organism>
<evidence type="ECO:0000256" key="3">
    <source>
        <dbReference type="ARBA" id="ARBA00022741"/>
    </source>
</evidence>
<name>A0A356LCE2_9BURK</name>
<proteinExistence type="inferred from homology"/>
<evidence type="ECO:0000313" key="15">
    <source>
        <dbReference type="Proteomes" id="UP000264036"/>
    </source>
</evidence>
<comment type="function">
    <text evidence="6">Catalyzes the adenylation by ATP of the carboxyl group of the C-terminal glycine of sulfur carrier protein MoaD.</text>
</comment>
<evidence type="ECO:0000259" key="13">
    <source>
        <dbReference type="Pfam" id="PF00899"/>
    </source>
</evidence>
<dbReference type="SUPFAM" id="SSF69572">
    <property type="entry name" value="Activating enzymes of the ubiquitin-like proteins"/>
    <property type="match status" value="1"/>
</dbReference>
<evidence type="ECO:0000256" key="5">
    <source>
        <dbReference type="ARBA" id="ARBA00052218"/>
    </source>
</evidence>
<dbReference type="Proteomes" id="UP000264036">
    <property type="component" value="Unassembled WGS sequence"/>
</dbReference>
<feature type="domain" description="THIF-type NAD/FAD binding fold" evidence="13">
    <location>
        <begin position="9"/>
        <end position="244"/>
    </location>
</feature>
<evidence type="ECO:0000256" key="8">
    <source>
        <dbReference type="ARBA" id="ARBA00066884"/>
    </source>
</evidence>
<evidence type="ECO:0000256" key="7">
    <source>
        <dbReference type="ARBA" id="ARBA00063809"/>
    </source>
</evidence>
<dbReference type="Gene3D" id="3.40.50.720">
    <property type="entry name" value="NAD(P)-binding Rossmann-like Domain"/>
    <property type="match status" value="1"/>
</dbReference>
<evidence type="ECO:0000256" key="10">
    <source>
        <dbReference type="ARBA" id="ARBA00075110"/>
    </source>
</evidence>
<dbReference type="GO" id="GO:0008641">
    <property type="term" value="F:ubiquitin-like modifier activating enzyme activity"/>
    <property type="evidence" value="ECO:0007669"/>
    <property type="project" value="InterPro"/>
</dbReference>
<gene>
    <name evidence="14" type="ORF">DD666_04540</name>
</gene>
<dbReference type="GO" id="GO:0005524">
    <property type="term" value="F:ATP binding"/>
    <property type="evidence" value="ECO:0007669"/>
    <property type="project" value="UniProtKB-KW"/>
</dbReference>
<keyword evidence="3" id="KW-0547">Nucleotide-binding</keyword>
<dbReference type="Pfam" id="PF00899">
    <property type="entry name" value="ThiF"/>
    <property type="match status" value="1"/>
</dbReference>
<evidence type="ECO:0000256" key="2">
    <source>
        <dbReference type="ARBA" id="ARBA00022679"/>
    </source>
</evidence>
<evidence type="ECO:0000256" key="11">
    <source>
        <dbReference type="ARBA" id="ARBA00075328"/>
    </source>
</evidence>
<evidence type="ECO:0000256" key="1">
    <source>
        <dbReference type="ARBA" id="ARBA00009919"/>
    </source>
</evidence>
<comment type="similarity">
    <text evidence="1">Belongs to the HesA/MoeB/ThiF family.</text>
</comment>
<evidence type="ECO:0000256" key="4">
    <source>
        <dbReference type="ARBA" id="ARBA00022840"/>
    </source>
</evidence>
<dbReference type="EMBL" id="DOEK01000008">
    <property type="protein sequence ID" value="HBP28666.1"/>
    <property type="molecule type" value="Genomic_DNA"/>
</dbReference>
<dbReference type="GO" id="GO:0061605">
    <property type="term" value="F:molybdopterin-synthase adenylyltransferase activity"/>
    <property type="evidence" value="ECO:0007669"/>
    <property type="project" value="UniProtKB-EC"/>
</dbReference>
<dbReference type="GO" id="GO:0004792">
    <property type="term" value="F:thiosulfate-cyanide sulfurtransferase activity"/>
    <property type="evidence" value="ECO:0007669"/>
    <property type="project" value="TreeGrafter"/>
</dbReference>
<accession>A0A356LCE2</accession>
<evidence type="ECO:0000256" key="12">
    <source>
        <dbReference type="ARBA" id="ARBA00078531"/>
    </source>
</evidence>
<dbReference type="GO" id="GO:0008146">
    <property type="term" value="F:sulfotransferase activity"/>
    <property type="evidence" value="ECO:0007669"/>
    <property type="project" value="TreeGrafter"/>
</dbReference>
<dbReference type="PANTHER" id="PTHR10953">
    <property type="entry name" value="UBIQUITIN-ACTIVATING ENZYME E1"/>
    <property type="match status" value="1"/>
</dbReference>
<dbReference type="NCBIfam" id="NF004281">
    <property type="entry name" value="PRK05690.1"/>
    <property type="match status" value="1"/>
</dbReference>
<comment type="catalytic activity">
    <reaction evidence="5">
        <text>[molybdopterin-synthase sulfur-carrier protein]-C-terminal Gly-Gly + ATP + H(+) = [molybdopterin-synthase sulfur-carrier protein]-C-terminal Gly-Gly-AMP + diphosphate</text>
        <dbReference type="Rhea" id="RHEA:43616"/>
        <dbReference type="Rhea" id="RHEA-COMP:12159"/>
        <dbReference type="Rhea" id="RHEA-COMP:12202"/>
        <dbReference type="ChEBI" id="CHEBI:15378"/>
        <dbReference type="ChEBI" id="CHEBI:30616"/>
        <dbReference type="ChEBI" id="CHEBI:33019"/>
        <dbReference type="ChEBI" id="CHEBI:90618"/>
        <dbReference type="ChEBI" id="CHEBI:90778"/>
        <dbReference type="EC" id="2.7.7.80"/>
    </reaction>
</comment>
<dbReference type="CDD" id="cd00757">
    <property type="entry name" value="ThiF_MoeB_HesA_family"/>
    <property type="match status" value="1"/>
</dbReference>
<dbReference type="EC" id="2.7.7.80" evidence="8"/>
<dbReference type="AlphaFoldDB" id="A0A356LCE2"/>
<evidence type="ECO:0000256" key="9">
    <source>
        <dbReference type="ARBA" id="ARBA00073635"/>
    </source>
</evidence>
<sequence length="251" mass="26817">MDDNQLLRYARHLMLEAIGIEGQEKLLASSVLILGLGGLGSPVAAYLASAGVGRLVLVDDDQVELSNLQRQIIHTTARIGQSKAESALAAIGQINPDCVVDTVVERVDTDRLGQLLAGVDIIVDCTDNFRTRQAINEVCVAHAKPFVSGAAIRFAGQVTVFDTRHADSPCYACAFPPSDNLQTDNCATMGVFAPLVGIIGSVEAAETIKTLLGAGDNLRGRLMMLDALSMQWQTLLLERNLACPVCATRDR</sequence>
<comment type="caution">
    <text evidence="14">The sequence shown here is derived from an EMBL/GenBank/DDBJ whole genome shotgun (WGS) entry which is preliminary data.</text>
</comment>
<keyword evidence="4" id="KW-0067">ATP-binding</keyword>
<comment type="subunit">
    <text evidence="7">Homodimer. Forms a stable heterotetrameric complex of 2 MoeB and 2 MoaD during adenylation of MoaD.</text>
</comment>
<reference evidence="14 15" key="1">
    <citation type="journal article" date="2018" name="Nat. Biotechnol.">
        <title>A standardized bacterial taxonomy based on genome phylogeny substantially revises the tree of life.</title>
        <authorList>
            <person name="Parks D.H."/>
            <person name="Chuvochina M."/>
            <person name="Waite D.W."/>
            <person name="Rinke C."/>
            <person name="Skarshewski A."/>
            <person name="Chaumeil P.A."/>
            <person name="Hugenholtz P."/>
        </authorList>
    </citation>
    <scope>NUCLEOTIDE SEQUENCE [LARGE SCALE GENOMIC DNA]</scope>
    <source>
        <strain evidence="14">UBA10707</strain>
    </source>
</reference>
<protein>
    <recommendedName>
        <fullName evidence="9">Molybdopterin-synthase adenylyltransferase</fullName>
        <ecNumber evidence="8">2.7.7.80</ecNumber>
    </recommendedName>
    <alternativeName>
        <fullName evidence="12">MoaD protein adenylase</fullName>
    </alternativeName>
    <alternativeName>
        <fullName evidence="10">Molybdopterin-converting factor subunit 1 adenylase</fullName>
    </alternativeName>
    <alternativeName>
        <fullName evidence="11">Sulfur carrier protein MoaD adenylyltransferase</fullName>
    </alternativeName>
</protein>
<dbReference type="InterPro" id="IPR000594">
    <property type="entry name" value="ThiF_NAD_FAD-bd"/>
</dbReference>
<dbReference type="FunFam" id="3.40.50.720:FF:000033">
    <property type="entry name" value="Adenylyltransferase and sulfurtransferase MOCS3"/>
    <property type="match status" value="1"/>
</dbReference>
<dbReference type="PANTHER" id="PTHR10953:SF102">
    <property type="entry name" value="ADENYLYLTRANSFERASE AND SULFURTRANSFERASE MOCS3"/>
    <property type="match status" value="1"/>
</dbReference>
<keyword evidence="2" id="KW-0808">Transferase</keyword>
<dbReference type="InterPro" id="IPR045886">
    <property type="entry name" value="ThiF/MoeB/HesA"/>
</dbReference>
<evidence type="ECO:0000313" key="14">
    <source>
        <dbReference type="EMBL" id="HBP28666.1"/>
    </source>
</evidence>
<evidence type="ECO:0000256" key="6">
    <source>
        <dbReference type="ARBA" id="ARBA00055169"/>
    </source>
</evidence>
<dbReference type="GO" id="GO:0005829">
    <property type="term" value="C:cytosol"/>
    <property type="evidence" value="ECO:0007669"/>
    <property type="project" value="TreeGrafter"/>
</dbReference>